<evidence type="ECO:0000259" key="8">
    <source>
        <dbReference type="PROSITE" id="PS51525"/>
    </source>
</evidence>
<feature type="compositionally biased region" description="Basic and acidic residues" evidence="6">
    <location>
        <begin position="46"/>
        <end position="100"/>
    </location>
</feature>
<gene>
    <name evidence="9" type="ORF">AV274_4016</name>
</gene>
<keyword evidence="10" id="KW-1185">Reference proteome</keyword>
<feature type="compositionally biased region" description="Basic and acidic residues" evidence="6">
    <location>
        <begin position="28"/>
        <end position="38"/>
    </location>
</feature>
<feature type="region of interest" description="Disordered" evidence="6">
    <location>
        <begin position="434"/>
        <end position="479"/>
    </location>
</feature>
<evidence type="ECO:0000256" key="2">
    <source>
        <dbReference type="ARBA" id="ARBA00023117"/>
    </source>
</evidence>
<protein>
    <submittedName>
        <fullName evidence="9">Transcription factor GTE6</fullName>
    </submittedName>
</protein>
<dbReference type="PROSITE" id="PS50014">
    <property type="entry name" value="BROMODOMAIN_2"/>
    <property type="match status" value="1"/>
</dbReference>
<dbReference type="Proteomes" id="UP000078348">
    <property type="component" value="Unassembled WGS sequence"/>
</dbReference>
<dbReference type="PRINTS" id="PR00503">
    <property type="entry name" value="BROMODOMAIN"/>
</dbReference>
<dbReference type="InterPro" id="IPR001487">
    <property type="entry name" value="Bromodomain"/>
</dbReference>
<sequence length="626" mass="70838">MSDANPSVDAVESKPVESMEVEPTLPEVKQEVSTKVEEAVQQEVPVKQEETVHQETEVKEEAPAKQETEVKEEVPAKQETEAPTKQEEPNKQEPPIKQEEQPQITPLKREEVVVTSLKEEREVSDDDYVNEYSEMNSKRRRRETRQSTMQPVATPILKGQYSIEDKVCIWDGKWGMGSNGHINGVTSEFRYTMPIPAGTVNPTGPQSGYYSGFFWMKVTPPKRIAENDLHIEFVQEGSVYRVSGSGENRLGAFSLSGTYNPETMDMVCTKVYTPVLPAGRATRSRYHDGAEPEREYRCAPRQATPSFLRENVDVPPGLNEDMKMCYKSLKRLMNHKWAGPFLQPVDPVAMNIPDYLEIIKQPMDLGTIQKNIEEHVILSRDDFAAAVRLVFDNAFKYNKPGDDVHVMAKTLSDLFEKDYMQINRRIFELEPEPASPVYSNKVPKHASVSKPKPRSAKSKAAKSAKGKKSASHHSAADNKYEDMVSTVMMLQNKVKMMEEQLKGIKSDEEEAVDDNRPMTVEEKKELSQEINKLSGENLQQIVNIIEMSQPLDKQGAEIEIDLDKIPNETLRRMQDFVKQCELNEGGGARKARLSYDMSNEAKLAGNVDPFTTFNSDSENSVNQDFF</sequence>
<dbReference type="OrthoDB" id="21449at2759"/>
<dbReference type="EMBL" id="LXWW01000264">
    <property type="protein sequence ID" value="OAO14312.1"/>
    <property type="molecule type" value="Genomic_DNA"/>
</dbReference>
<evidence type="ECO:0000256" key="1">
    <source>
        <dbReference type="ARBA" id="ARBA00023015"/>
    </source>
</evidence>
<dbReference type="InterPro" id="IPR027353">
    <property type="entry name" value="NET_dom"/>
</dbReference>
<dbReference type="Pfam" id="PF00439">
    <property type="entry name" value="Bromodomain"/>
    <property type="match status" value="1"/>
</dbReference>
<feature type="compositionally biased region" description="Basic and acidic residues" evidence="6">
    <location>
        <begin position="107"/>
        <end position="121"/>
    </location>
</feature>
<evidence type="ECO:0000256" key="6">
    <source>
        <dbReference type="SAM" id="MobiDB-lite"/>
    </source>
</evidence>
<feature type="region of interest" description="Disordered" evidence="6">
    <location>
        <begin position="1"/>
        <end position="151"/>
    </location>
</feature>
<comment type="caution">
    <text evidence="9">The sequence shown here is derived from an EMBL/GenBank/DDBJ whole genome shotgun (WGS) entry which is preliminary data.</text>
</comment>
<accession>A0A196SDV3</accession>
<dbReference type="Gene3D" id="1.20.920.10">
    <property type="entry name" value="Bromodomain-like"/>
    <property type="match status" value="1"/>
</dbReference>
<keyword evidence="3" id="KW-0804">Transcription</keyword>
<feature type="coiled-coil region" evidence="5">
    <location>
        <begin position="480"/>
        <end position="507"/>
    </location>
</feature>
<proteinExistence type="predicted"/>
<name>A0A196SDV3_BLAHN</name>
<evidence type="ECO:0000256" key="4">
    <source>
        <dbReference type="PROSITE-ProRule" id="PRU00035"/>
    </source>
</evidence>
<feature type="compositionally biased region" description="Basic residues" evidence="6">
    <location>
        <begin position="451"/>
        <end position="471"/>
    </location>
</feature>
<keyword evidence="1" id="KW-0805">Transcription regulation</keyword>
<dbReference type="SUPFAM" id="SSF47370">
    <property type="entry name" value="Bromodomain"/>
    <property type="match status" value="1"/>
</dbReference>
<evidence type="ECO:0000313" key="9">
    <source>
        <dbReference type="EMBL" id="OAO14312.1"/>
    </source>
</evidence>
<reference evidence="9 10" key="1">
    <citation type="submission" date="2016-05" db="EMBL/GenBank/DDBJ databases">
        <title>Nuclear genome of Blastocystis sp. subtype 1 NandII.</title>
        <authorList>
            <person name="Gentekaki E."/>
            <person name="Curtis B."/>
            <person name="Stairs C."/>
            <person name="Eme L."/>
            <person name="Herman E."/>
            <person name="Klimes V."/>
            <person name="Arias M.C."/>
            <person name="Elias M."/>
            <person name="Hilliou F."/>
            <person name="Klute M."/>
            <person name="Malik S.-B."/>
            <person name="Pightling A."/>
            <person name="Rachubinski R."/>
            <person name="Salas D."/>
            <person name="Schlacht A."/>
            <person name="Suga H."/>
            <person name="Archibald J."/>
            <person name="Ball S.G."/>
            <person name="Clark G."/>
            <person name="Dacks J."/>
            <person name="Van Der Giezen M."/>
            <person name="Tsaousis A."/>
            <person name="Roger A."/>
        </authorList>
    </citation>
    <scope>NUCLEOTIDE SEQUENCE [LARGE SCALE GENOMIC DNA]</scope>
    <source>
        <strain evidence="10">ATCC 50177 / NandII</strain>
    </source>
</reference>
<dbReference type="InterPro" id="IPR036427">
    <property type="entry name" value="Bromodomain-like_sf"/>
</dbReference>
<dbReference type="Gene3D" id="1.20.1270.220">
    <property type="match status" value="1"/>
</dbReference>
<evidence type="ECO:0000256" key="5">
    <source>
        <dbReference type="SAM" id="Coils"/>
    </source>
</evidence>
<dbReference type="PROSITE" id="PS51525">
    <property type="entry name" value="NET"/>
    <property type="match status" value="1"/>
</dbReference>
<keyword evidence="2 4" id="KW-0103">Bromodomain</keyword>
<evidence type="ECO:0000259" key="7">
    <source>
        <dbReference type="PROSITE" id="PS50014"/>
    </source>
</evidence>
<feature type="domain" description="NET" evidence="8">
    <location>
        <begin position="508"/>
        <end position="588"/>
    </location>
</feature>
<organism evidence="9 10">
    <name type="scientific">Blastocystis sp. subtype 1 (strain ATCC 50177 / NandII)</name>
    <dbReference type="NCBI Taxonomy" id="478820"/>
    <lineage>
        <taxon>Eukaryota</taxon>
        <taxon>Sar</taxon>
        <taxon>Stramenopiles</taxon>
        <taxon>Bigyra</taxon>
        <taxon>Opalozoa</taxon>
        <taxon>Opalinata</taxon>
        <taxon>Blastocystidae</taxon>
        <taxon>Blastocystis</taxon>
    </lineage>
</organism>
<dbReference type="Pfam" id="PF17035">
    <property type="entry name" value="BET"/>
    <property type="match status" value="1"/>
</dbReference>
<feature type="domain" description="Bromo" evidence="7">
    <location>
        <begin position="333"/>
        <end position="405"/>
    </location>
</feature>
<dbReference type="AlphaFoldDB" id="A0A196SDV3"/>
<keyword evidence="5" id="KW-0175">Coiled coil</keyword>
<evidence type="ECO:0000256" key="3">
    <source>
        <dbReference type="ARBA" id="ARBA00023163"/>
    </source>
</evidence>
<dbReference type="PANTHER" id="PTHR45926">
    <property type="entry name" value="OSJNBA0053K19.4 PROTEIN"/>
    <property type="match status" value="1"/>
</dbReference>
<dbReference type="STRING" id="478820.A0A196SDV3"/>
<dbReference type="SMART" id="SM00297">
    <property type="entry name" value="BROMO"/>
    <property type="match status" value="1"/>
</dbReference>
<dbReference type="InterPro" id="IPR038336">
    <property type="entry name" value="NET_sf"/>
</dbReference>
<evidence type="ECO:0000313" key="10">
    <source>
        <dbReference type="Proteomes" id="UP000078348"/>
    </source>
</evidence>